<dbReference type="AlphaFoldDB" id="A0A2S9QHP5"/>
<evidence type="ECO:0000259" key="2">
    <source>
        <dbReference type="Pfam" id="PF13763"/>
    </source>
</evidence>
<keyword evidence="4" id="KW-1185">Reference proteome</keyword>
<dbReference type="Pfam" id="PF13763">
    <property type="entry name" value="DUF4167"/>
    <property type="match status" value="1"/>
</dbReference>
<comment type="caution">
    <text evidence="3">The sequence shown here is derived from an EMBL/GenBank/DDBJ whole genome shotgun (WGS) entry which is preliminary data.</text>
</comment>
<feature type="compositionally biased region" description="Basic and acidic residues" evidence="1">
    <location>
        <begin position="229"/>
        <end position="243"/>
    </location>
</feature>
<accession>A0A2S9QHP5</accession>
<feature type="compositionally biased region" description="Low complexity" evidence="1">
    <location>
        <begin position="337"/>
        <end position="354"/>
    </location>
</feature>
<dbReference type="InterPro" id="IPR025430">
    <property type="entry name" value="DUF4167"/>
</dbReference>
<feature type="domain" description="DUF4167" evidence="2">
    <location>
        <begin position="10"/>
        <end position="82"/>
    </location>
</feature>
<feature type="compositionally biased region" description="Low complexity" evidence="1">
    <location>
        <begin position="262"/>
        <end position="274"/>
    </location>
</feature>
<name>A0A2S9QHP5_9HYPH</name>
<reference evidence="3 4" key="1">
    <citation type="submission" date="2018-02" db="EMBL/GenBank/DDBJ databases">
        <title>Whole genome sequencing of endophytic bacterium.</title>
        <authorList>
            <person name="Eedara R."/>
            <person name="Podile A.R."/>
        </authorList>
    </citation>
    <scope>NUCLEOTIDE SEQUENCE [LARGE SCALE GENOMIC DNA]</scope>
    <source>
        <strain evidence="3 4">RP1T</strain>
    </source>
</reference>
<feature type="region of interest" description="Disordered" evidence="1">
    <location>
        <begin position="83"/>
        <end position="285"/>
    </location>
</feature>
<dbReference type="EMBL" id="PUEJ01000002">
    <property type="protein sequence ID" value="PRH88881.1"/>
    <property type="molecule type" value="Genomic_DNA"/>
</dbReference>
<gene>
    <name evidence="3" type="ORF">C5L14_06615</name>
</gene>
<protein>
    <submittedName>
        <fullName evidence="3">DUF4167 domain-containing protein</fullName>
    </submittedName>
</protein>
<organism evidence="3 4">
    <name type="scientific">Labrys okinawensis</name>
    <dbReference type="NCBI Taxonomy" id="346911"/>
    <lineage>
        <taxon>Bacteria</taxon>
        <taxon>Pseudomonadati</taxon>
        <taxon>Pseudomonadota</taxon>
        <taxon>Alphaproteobacteria</taxon>
        <taxon>Hyphomicrobiales</taxon>
        <taxon>Xanthobacteraceae</taxon>
        <taxon>Labrys</taxon>
    </lineage>
</organism>
<feature type="compositionally biased region" description="Low complexity" evidence="1">
    <location>
        <begin position="318"/>
        <end position="327"/>
    </location>
</feature>
<sequence length="354" mass="38880">MRQGQQKRMRGRSRGGKGPNPLSRSYESNGPDVKVRGTAAHIAEKYVQLARDAQSSGDPILAESYLQHAEHYFRIIAAAQPQFPSDQTFGHGAEDEEDGDDADFEGPIPSMPQGFGTPANQFGGAQGFDEQPRLVQPGRDRNFGERGEGGQPYREREHRFRDRNDRFNGERGPREERQPREDRQPREERPYREERQRDRQFDGQPNGQAAEGEGGGEPRFNQRHGRRDRRFDRGDRPFRDRANAGDGPLFSERGQGERGAFQPAPVVPVDQPQPDLHDDHALSTLPSFITGTPAVAPAAPAPAATLEAAPAAAPAAVEAEAEAAVAPRPRKRRVSKKAAAASETAEASAETASE</sequence>
<feature type="compositionally biased region" description="Acidic residues" evidence="1">
    <location>
        <begin position="94"/>
        <end position="104"/>
    </location>
</feature>
<evidence type="ECO:0000313" key="4">
    <source>
        <dbReference type="Proteomes" id="UP000237682"/>
    </source>
</evidence>
<feature type="compositionally biased region" description="Basic residues" evidence="1">
    <location>
        <begin position="1"/>
        <end position="15"/>
    </location>
</feature>
<evidence type="ECO:0000313" key="3">
    <source>
        <dbReference type="EMBL" id="PRH88881.1"/>
    </source>
</evidence>
<feature type="region of interest" description="Disordered" evidence="1">
    <location>
        <begin position="1"/>
        <end position="36"/>
    </location>
</feature>
<feature type="region of interest" description="Disordered" evidence="1">
    <location>
        <begin position="318"/>
        <end position="354"/>
    </location>
</feature>
<feature type="compositionally biased region" description="Basic and acidic residues" evidence="1">
    <location>
        <begin position="138"/>
        <end position="201"/>
    </location>
</feature>
<evidence type="ECO:0000256" key="1">
    <source>
        <dbReference type="SAM" id="MobiDB-lite"/>
    </source>
</evidence>
<dbReference type="Proteomes" id="UP000237682">
    <property type="component" value="Unassembled WGS sequence"/>
</dbReference>
<dbReference type="OrthoDB" id="9816310at2"/>
<proteinExistence type="predicted"/>